<dbReference type="PANTHER" id="PTHR15544:SF0">
    <property type="entry name" value="TETRATRICOPEPTIDE REPEAT PROTEIN 33"/>
    <property type="match status" value="1"/>
</dbReference>
<reference evidence="3" key="1">
    <citation type="submission" date="2016-11" db="UniProtKB">
        <authorList>
            <consortium name="WormBaseParasite"/>
        </authorList>
    </citation>
    <scope>IDENTIFICATION</scope>
</reference>
<evidence type="ECO:0000313" key="2">
    <source>
        <dbReference type="Proteomes" id="UP000095280"/>
    </source>
</evidence>
<feature type="compositionally biased region" description="Basic and acidic residues" evidence="1">
    <location>
        <begin position="210"/>
        <end position="223"/>
    </location>
</feature>
<evidence type="ECO:0000256" key="1">
    <source>
        <dbReference type="SAM" id="MobiDB-lite"/>
    </source>
</evidence>
<proteinExistence type="predicted"/>
<feature type="region of interest" description="Disordered" evidence="1">
    <location>
        <begin position="210"/>
        <end position="229"/>
    </location>
</feature>
<protein>
    <submittedName>
        <fullName evidence="3">TPR_REGION domain-containing protein</fullName>
    </submittedName>
</protein>
<sequence length="229" mass="25087">ISAWPQNSSSANSSIQFAWKRKSDSSQTTLSSTVRSGLSDRKNVFDRLDNNDDCSLLPLTTIKRPRTCVTETNKRSIAQKRQLLIDAGSASAESGDWASALVSFRKALSLDSVETSDQSQQRARLLEMAAQAHLALGEFCAGAGLATEAVSLAPNWAPARQTLGRCQVSAGLTRQALKSFAYACFLDPTEPDIWHKDLLWTWDLCRAENQGHKGGEDHGETRGKFPSRM</sequence>
<dbReference type="Proteomes" id="UP000095280">
    <property type="component" value="Unplaced"/>
</dbReference>
<dbReference type="InterPro" id="IPR052658">
    <property type="entry name" value="TPR-containing"/>
</dbReference>
<dbReference type="Gene3D" id="1.25.40.10">
    <property type="entry name" value="Tetratricopeptide repeat domain"/>
    <property type="match status" value="1"/>
</dbReference>
<dbReference type="WBParaSite" id="maker-uti_cns_0013568-snap-gene-0.4-mRNA-1">
    <property type="protein sequence ID" value="maker-uti_cns_0013568-snap-gene-0.4-mRNA-1"/>
    <property type="gene ID" value="maker-uti_cns_0013568-snap-gene-0.4"/>
</dbReference>
<dbReference type="AlphaFoldDB" id="A0A1I8IL03"/>
<dbReference type="SUPFAM" id="SSF48452">
    <property type="entry name" value="TPR-like"/>
    <property type="match status" value="1"/>
</dbReference>
<keyword evidence="2" id="KW-1185">Reference proteome</keyword>
<organism evidence="2 3">
    <name type="scientific">Macrostomum lignano</name>
    <dbReference type="NCBI Taxonomy" id="282301"/>
    <lineage>
        <taxon>Eukaryota</taxon>
        <taxon>Metazoa</taxon>
        <taxon>Spiralia</taxon>
        <taxon>Lophotrochozoa</taxon>
        <taxon>Platyhelminthes</taxon>
        <taxon>Rhabditophora</taxon>
        <taxon>Macrostomorpha</taxon>
        <taxon>Macrostomida</taxon>
        <taxon>Macrostomidae</taxon>
        <taxon>Macrostomum</taxon>
    </lineage>
</organism>
<dbReference type="InterPro" id="IPR011990">
    <property type="entry name" value="TPR-like_helical_dom_sf"/>
</dbReference>
<evidence type="ECO:0000313" key="3">
    <source>
        <dbReference type="WBParaSite" id="maker-uti_cns_0013568-snap-gene-0.4-mRNA-1"/>
    </source>
</evidence>
<accession>A0A1I8IL03</accession>
<dbReference type="PANTHER" id="PTHR15544">
    <property type="entry name" value="OSMOSIS RESPONSIVE FACTOR"/>
    <property type="match status" value="1"/>
</dbReference>
<name>A0A1I8IL03_9PLAT</name>